<dbReference type="InterPro" id="IPR006656">
    <property type="entry name" value="Mopterin_OxRdtase"/>
</dbReference>
<dbReference type="GO" id="GO:0043546">
    <property type="term" value="F:molybdopterin cofactor binding"/>
    <property type="evidence" value="ECO:0007669"/>
    <property type="project" value="InterPro"/>
</dbReference>
<evidence type="ECO:0000256" key="4">
    <source>
        <dbReference type="ARBA" id="ARBA00023004"/>
    </source>
</evidence>
<dbReference type="EMBL" id="SLWS01000005">
    <property type="protein sequence ID" value="TCO58043.1"/>
    <property type="molecule type" value="Genomic_DNA"/>
</dbReference>
<dbReference type="PROSITE" id="PS00490">
    <property type="entry name" value="MOLYBDOPTERIN_PROK_2"/>
    <property type="match status" value="1"/>
</dbReference>
<dbReference type="PANTHER" id="PTHR43105:SF9">
    <property type="entry name" value="NADPH-FE(3+) OXIDOREDUCTASE SUBUNIT ALPHA"/>
    <property type="match status" value="1"/>
</dbReference>
<organism evidence="7 8">
    <name type="scientific">Actinocrispum wychmicini</name>
    <dbReference type="NCBI Taxonomy" id="1213861"/>
    <lineage>
        <taxon>Bacteria</taxon>
        <taxon>Bacillati</taxon>
        <taxon>Actinomycetota</taxon>
        <taxon>Actinomycetes</taxon>
        <taxon>Pseudonocardiales</taxon>
        <taxon>Pseudonocardiaceae</taxon>
        <taxon>Actinocrispum</taxon>
    </lineage>
</organism>
<dbReference type="Pfam" id="PF04879">
    <property type="entry name" value="Molybdop_Fe4S4"/>
    <property type="match status" value="1"/>
</dbReference>
<keyword evidence="8" id="KW-1185">Reference proteome</keyword>
<comment type="caution">
    <text evidence="7">The sequence shown here is derived from an EMBL/GenBank/DDBJ whole genome shotgun (WGS) entry which is preliminary data.</text>
</comment>
<dbReference type="PANTHER" id="PTHR43105">
    <property type="entry name" value="RESPIRATORY NITRATE REDUCTASE"/>
    <property type="match status" value="1"/>
</dbReference>
<dbReference type="Pfam" id="PF00384">
    <property type="entry name" value="Molybdopterin"/>
    <property type="match status" value="1"/>
</dbReference>
<evidence type="ECO:0000313" key="8">
    <source>
        <dbReference type="Proteomes" id="UP000295680"/>
    </source>
</evidence>
<dbReference type="SUPFAM" id="SSF50692">
    <property type="entry name" value="ADC-like"/>
    <property type="match status" value="1"/>
</dbReference>
<accession>A0A4R2JEF9</accession>
<proteinExistence type="predicted"/>
<dbReference type="GO" id="GO:0051539">
    <property type="term" value="F:4 iron, 4 sulfur cluster binding"/>
    <property type="evidence" value="ECO:0007669"/>
    <property type="project" value="UniProtKB-KW"/>
</dbReference>
<dbReference type="GO" id="GO:0016020">
    <property type="term" value="C:membrane"/>
    <property type="evidence" value="ECO:0007669"/>
    <property type="project" value="TreeGrafter"/>
</dbReference>
<dbReference type="InterPro" id="IPR006657">
    <property type="entry name" value="MoPterin_dinucl-bd_dom"/>
</dbReference>
<dbReference type="PROSITE" id="PS51669">
    <property type="entry name" value="4FE4S_MOW_BIS_MGD"/>
    <property type="match status" value="1"/>
</dbReference>
<dbReference type="Gene3D" id="2.20.25.90">
    <property type="entry name" value="ADC-like domains"/>
    <property type="match status" value="1"/>
</dbReference>
<protein>
    <submittedName>
        <fullName evidence="7">Anaerobic selenocysteine-containing dehydrogenase</fullName>
    </submittedName>
</protein>
<dbReference type="Proteomes" id="UP000295680">
    <property type="component" value="Unassembled WGS sequence"/>
</dbReference>
<sequence length="741" mass="80633">MAQWHKSACILCECNCGIEVFTSDGLLERVRGDKDHVSSQGYTCNKALRLPHYQNGPHRLTSPLRRKADGTYEPISWDTAIAEIAARLAAVRDAHGGESIFFYGGGGQGNHLGGMYSSALMRALGARYRSNALAQEKTGEFWVDSQLYQAHTRGDFEHAEVAVFVGKNPWQSHSFPRARVTLREIARDPGRAIVVIDPVRTETADLADHHLQVRPGTDAWCLAALGAVLVQEDLVDHEFLAAHTRDSAAVLDALNRIPVAEFASRCGVDVSRIRSAARRIGSAASVSIFEDLGVQQAPHSTLSSYLEKLLWLLTGNFAKRGAMNAHSWLQPLAQHNARHDRRTPVTGARLIANLVPGNVIADEILTDHPQRFRAMVVESSNPAHSLADSQRFRAAMAALDLTVVIDVAMTETARHADYVLPAASQFEKYEATFFNLEFPRNTFHLRAPALPPLPGTLTEPEMYARLIRALDVVTAEDLAPLHAALAAGQFAQAVLEMMTGKLAGLAPFVMYEVLGPTLPNPSPAALWLIAQRCFLTYPDAVRRAGHASGDALFEAILSSPSGVTFTVDDYRDTWTYVGAADKAITLAIPSLLAELDGLRDAPARWTTAEFPFVLSAGERRSFTANTIIRNPSWRRKDTQGALRISPQDAESLGLSETGTAVVTTSRGTVHTAVEITDRMQPGHVSLPNGLGLDFPDQGRTGAAPNELTDSAWRDPLSGTPWHKHVPARIQATTAPMNGALH</sequence>
<keyword evidence="2" id="KW-0479">Metal-binding</keyword>
<dbReference type="SMART" id="SM00926">
    <property type="entry name" value="Molybdop_Fe4S4"/>
    <property type="match status" value="1"/>
</dbReference>
<dbReference type="InterPro" id="IPR009010">
    <property type="entry name" value="Asp_de-COase-like_dom_sf"/>
</dbReference>
<dbReference type="GO" id="GO:0016491">
    <property type="term" value="F:oxidoreductase activity"/>
    <property type="evidence" value="ECO:0007669"/>
    <property type="project" value="UniProtKB-KW"/>
</dbReference>
<dbReference type="Pfam" id="PF01568">
    <property type="entry name" value="Molydop_binding"/>
    <property type="match status" value="1"/>
</dbReference>
<dbReference type="Gene3D" id="3.40.50.740">
    <property type="match status" value="1"/>
</dbReference>
<dbReference type="InterPro" id="IPR050123">
    <property type="entry name" value="Prok_molybdopt-oxidoreductase"/>
</dbReference>
<dbReference type="Gene3D" id="3.40.228.10">
    <property type="entry name" value="Dimethylsulfoxide Reductase, domain 2"/>
    <property type="match status" value="1"/>
</dbReference>
<keyword evidence="1" id="KW-0004">4Fe-4S</keyword>
<evidence type="ECO:0000256" key="1">
    <source>
        <dbReference type="ARBA" id="ARBA00022485"/>
    </source>
</evidence>
<keyword evidence="4" id="KW-0408">Iron</keyword>
<dbReference type="OrthoDB" id="7376058at2"/>
<name>A0A4R2JEF9_9PSEU</name>
<evidence type="ECO:0000256" key="2">
    <source>
        <dbReference type="ARBA" id="ARBA00022723"/>
    </source>
</evidence>
<dbReference type="InterPro" id="IPR006655">
    <property type="entry name" value="Mopterin_OxRdtase_prok_CS"/>
</dbReference>
<reference evidence="7 8" key="1">
    <citation type="submission" date="2019-03" db="EMBL/GenBank/DDBJ databases">
        <title>Genomic Encyclopedia of Type Strains, Phase IV (KMG-IV): sequencing the most valuable type-strain genomes for metagenomic binning, comparative biology and taxonomic classification.</title>
        <authorList>
            <person name="Goeker M."/>
        </authorList>
    </citation>
    <scope>NUCLEOTIDE SEQUENCE [LARGE SCALE GENOMIC DNA]</scope>
    <source>
        <strain evidence="7 8">DSM 45934</strain>
    </source>
</reference>
<dbReference type="GO" id="GO:0046872">
    <property type="term" value="F:metal ion binding"/>
    <property type="evidence" value="ECO:0007669"/>
    <property type="project" value="UniProtKB-KW"/>
</dbReference>
<dbReference type="Gene3D" id="2.40.40.20">
    <property type="match status" value="1"/>
</dbReference>
<dbReference type="RefSeq" id="WP_132118503.1">
    <property type="nucleotide sequence ID" value="NZ_SLWS01000005.1"/>
</dbReference>
<dbReference type="SUPFAM" id="SSF53706">
    <property type="entry name" value="Formate dehydrogenase/DMSO reductase, domains 1-3"/>
    <property type="match status" value="1"/>
</dbReference>
<gene>
    <name evidence="7" type="ORF">EV192_105106</name>
</gene>
<evidence type="ECO:0000256" key="5">
    <source>
        <dbReference type="ARBA" id="ARBA00023014"/>
    </source>
</evidence>
<dbReference type="InterPro" id="IPR006963">
    <property type="entry name" value="Mopterin_OxRdtase_4Fe-4S_dom"/>
</dbReference>
<evidence type="ECO:0000313" key="7">
    <source>
        <dbReference type="EMBL" id="TCO58043.1"/>
    </source>
</evidence>
<evidence type="ECO:0000259" key="6">
    <source>
        <dbReference type="PROSITE" id="PS51669"/>
    </source>
</evidence>
<evidence type="ECO:0000256" key="3">
    <source>
        <dbReference type="ARBA" id="ARBA00023002"/>
    </source>
</evidence>
<dbReference type="AlphaFoldDB" id="A0A4R2JEF9"/>
<keyword evidence="3" id="KW-0560">Oxidoreductase</keyword>
<feature type="domain" description="4Fe-4S Mo/W bis-MGD-type" evidence="6">
    <location>
        <begin position="2"/>
        <end position="58"/>
    </location>
</feature>
<keyword evidence="5" id="KW-0411">Iron-sulfur</keyword>